<evidence type="ECO:0000313" key="3">
    <source>
        <dbReference type="Proteomes" id="UP000030686"/>
    </source>
</evidence>
<dbReference type="OrthoDB" id="3868412at2759"/>
<accession>W6Q801</accession>
<gene>
    <name evidence="2" type="ORF">PROQFM164_S02g002666</name>
</gene>
<name>W6Q801_PENRF</name>
<evidence type="ECO:0000313" key="2">
    <source>
        <dbReference type="EMBL" id="CDM32515.1"/>
    </source>
</evidence>
<keyword evidence="3" id="KW-1185">Reference proteome</keyword>
<sequence length="63" mass="7345">MLYANNLQDPLINYMHYIFLSSCMSSTYDHRVWKTGLPVRSAVLKPHCCMFLLFAIFVLFIGL</sequence>
<keyword evidence="1" id="KW-0812">Transmembrane</keyword>
<dbReference type="EMBL" id="HG792016">
    <property type="protein sequence ID" value="CDM32515.1"/>
    <property type="molecule type" value="Genomic_DNA"/>
</dbReference>
<organism evidence="2 3">
    <name type="scientific">Penicillium roqueforti (strain FM164)</name>
    <dbReference type="NCBI Taxonomy" id="1365484"/>
    <lineage>
        <taxon>Eukaryota</taxon>
        <taxon>Fungi</taxon>
        <taxon>Dikarya</taxon>
        <taxon>Ascomycota</taxon>
        <taxon>Pezizomycotina</taxon>
        <taxon>Eurotiomycetes</taxon>
        <taxon>Eurotiomycetidae</taxon>
        <taxon>Eurotiales</taxon>
        <taxon>Aspergillaceae</taxon>
        <taxon>Penicillium</taxon>
    </lineage>
</organism>
<dbReference type="AlphaFoldDB" id="W6Q801"/>
<dbReference type="Proteomes" id="UP000030686">
    <property type="component" value="Unassembled WGS sequence"/>
</dbReference>
<keyword evidence="1" id="KW-0472">Membrane</keyword>
<proteinExistence type="predicted"/>
<feature type="transmembrane region" description="Helical" evidence="1">
    <location>
        <begin position="42"/>
        <end position="62"/>
    </location>
</feature>
<reference evidence="2" key="1">
    <citation type="journal article" date="2014" name="Nat. Commun.">
        <title>Multiple recent horizontal transfers of a large genomic region in cheese making fungi.</title>
        <authorList>
            <person name="Cheeseman K."/>
            <person name="Ropars J."/>
            <person name="Renault P."/>
            <person name="Dupont J."/>
            <person name="Gouzy J."/>
            <person name="Branca A."/>
            <person name="Abraham A.L."/>
            <person name="Ceppi M."/>
            <person name="Conseiller E."/>
            <person name="Debuchy R."/>
            <person name="Malagnac F."/>
            <person name="Goarin A."/>
            <person name="Silar P."/>
            <person name="Lacoste S."/>
            <person name="Sallet E."/>
            <person name="Bensimon A."/>
            <person name="Giraud T."/>
            <person name="Brygoo Y."/>
        </authorList>
    </citation>
    <scope>NUCLEOTIDE SEQUENCE [LARGE SCALE GENOMIC DNA]</scope>
    <source>
        <strain evidence="2">FM164</strain>
    </source>
</reference>
<evidence type="ECO:0000256" key="1">
    <source>
        <dbReference type="SAM" id="Phobius"/>
    </source>
</evidence>
<protein>
    <submittedName>
        <fullName evidence="2">Genomic scaffold, ProqFM164S02</fullName>
    </submittedName>
</protein>
<keyword evidence="1" id="KW-1133">Transmembrane helix</keyword>